<evidence type="ECO:0000313" key="15">
    <source>
        <dbReference type="EMBL" id="KCV71716.1"/>
    </source>
</evidence>
<dbReference type="Proteomes" id="UP000030693">
    <property type="component" value="Unassembled WGS sequence"/>
</dbReference>
<evidence type="ECO:0000256" key="9">
    <source>
        <dbReference type="ARBA" id="ARBA00023232"/>
    </source>
</evidence>
<dbReference type="Pfam" id="PF00351">
    <property type="entry name" value="Biopterin_H"/>
    <property type="match status" value="1"/>
</dbReference>
<dbReference type="InterPro" id="IPR045865">
    <property type="entry name" value="ACT-like_dom_sf"/>
</dbReference>
<evidence type="ECO:0000259" key="13">
    <source>
        <dbReference type="PROSITE" id="PS51410"/>
    </source>
</evidence>
<dbReference type="STRING" id="691883.A0A058ZCQ1"/>
<dbReference type="InterPro" id="IPR018528">
    <property type="entry name" value="Preph_deHydtase_CS"/>
</dbReference>
<feature type="domain" description="ACT" evidence="14">
    <location>
        <begin position="44"/>
        <end position="123"/>
    </location>
</feature>
<dbReference type="RefSeq" id="XP_009493294.1">
    <property type="nucleotide sequence ID" value="XM_009495019.1"/>
</dbReference>
<evidence type="ECO:0000256" key="12">
    <source>
        <dbReference type="PIRSR" id="PIRSR601273-2"/>
    </source>
</evidence>
<dbReference type="SUPFAM" id="SSF56534">
    <property type="entry name" value="Aromatic aminoacid monoxygenases, catalytic and oligomerization domains"/>
    <property type="match status" value="1"/>
</dbReference>
<dbReference type="InterPro" id="IPR019773">
    <property type="entry name" value="Tyrosine_3-monooxygenase-like"/>
</dbReference>
<dbReference type="InterPro" id="IPR019774">
    <property type="entry name" value="Aromatic-AA_hydroxylase_C"/>
</dbReference>
<keyword evidence="7 11" id="KW-0408">Iron</keyword>
<dbReference type="PROSITE" id="PS51410">
    <property type="entry name" value="BH4_AAA_HYDROXYL_2"/>
    <property type="match status" value="1"/>
</dbReference>
<dbReference type="PROSITE" id="PS00858">
    <property type="entry name" value="PREPHENATE_DEHYDR_2"/>
    <property type="match status" value="1"/>
</dbReference>
<dbReference type="GO" id="GO:0006559">
    <property type="term" value="P:L-phenylalanine catabolic process"/>
    <property type="evidence" value="ECO:0007669"/>
    <property type="project" value="UniProtKB-UniPathway"/>
</dbReference>
<organism evidence="15">
    <name type="scientific">Fonticula alba</name>
    <name type="common">Slime mold</name>
    <dbReference type="NCBI Taxonomy" id="691883"/>
    <lineage>
        <taxon>Eukaryota</taxon>
        <taxon>Rotosphaerida</taxon>
        <taxon>Fonticulaceae</taxon>
        <taxon>Fonticula</taxon>
    </lineage>
</organism>
<dbReference type="InterPro" id="IPR018301">
    <property type="entry name" value="ArAA_hydroxylase_Fe/CU_BS"/>
</dbReference>
<dbReference type="FunFam" id="1.10.800.10:FF:000004">
    <property type="entry name" value="Tyrosine 3-monooxygenase"/>
    <property type="match status" value="1"/>
</dbReference>
<keyword evidence="6" id="KW-0560">Oxidoreductase</keyword>
<comment type="pathway">
    <text evidence="2">Amino-acid degradation; L-phenylalanine degradation; acetoacetate and fumarate from L-phenylalanine: step 1/6.</text>
</comment>
<dbReference type="PANTHER" id="PTHR11473">
    <property type="entry name" value="AROMATIC AMINO ACID HYDROXYLASE"/>
    <property type="match status" value="1"/>
</dbReference>
<evidence type="ECO:0000256" key="11">
    <source>
        <dbReference type="PIRSR" id="PIRSR000336-1"/>
    </source>
</evidence>
<dbReference type="PIRSF" id="PIRSF000336">
    <property type="entry name" value="TH"/>
    <property type="match status" value="1"/>
</dbReference>
<evidence type="ECO:0000256" key="3">
    <source>
        <dbReference type="ARBA" id="ARBA00009712"/>
    </source>
</evidence>
<name>A0A058ZCQ1_FONAL</name>
<dbReference type="PROSITE" id="PS00367">
    <property type="entry name" value="BH4_AAA_HYDROXYL_1"/>
    <property type="match status" value="1"/>
</dbReference>
<dbReference type="EC" id="1.14.16.1" evidence="4"/>
<keyword evidence="9" id="KW-0585">Phenylalanine catabolism</keyword>
<feature type="binding site" evidence="11">
    <location>
        <position position="336"/>
    </location>
    <ligand>
        <name>Fe cation</name>
        <dbReference type="ChEBI" id="CHEBI:24875"/>
    </ligand>
</feature>
<dbReference type="UniPathway" id="UPA00139">
    <property type="reaction ID" value="UER00337"/>
</dbReference>
<dbReference type="OrthoDB" id="983542at2759"/>
<dbReference type="InterPro" id="IPR002912">
    <property type="entry name" value="ACT_dom"/>
</dbReference>
<gene>
    <name evidence="15" type="ORF">H696_01138</name>
</gene>
<dbReference type="OMA" id="FHDEVYR"/>
<accession>A0A058ZCQ1</accession>
<evidence type="ECO:0000256" key="1">
    <source>
        <dbReference type="ARBA" id="ARBA00001954"/>
    </source>
</evidence>
<feature type="binding site" evidence="11">
    <location>
        <position position="291"/>
    </location>
    <ligand>
        <name>Fe cation</name>
        <dbReference type="ChEBI" id="CHEBI:24875"/>
    </ligand>
</feature>
<evidence type="ECO:0000256" key="8">
    <source>
        <dbReference type="ARBA" id="ARBA00023033"/>
    </source>
</evidence>
<proteinExistence type="inferred from homology"/>
<keyword evidence="8" id="KW-0503">Monooxygenase</keyword>
<evidence type="ECO:0000256" key="4">
    <source>
        <dbReference type="ARBA" id="ARBA00011995"/>
    </source>
</evidence>
<keyword evidence="5 11" id="KW-0479">Metal-binding</keyword>
<feature type="domain" description="Biopterin-dependent aromatic amino acid hydroxylase family profile" evidence="13">
    <location>
        <begin position="112"/>
        <end position="458"/>
    </location>
</feature>
<evidence type="ECO:0000256" key="10">
    <source>
        <dbReference type="ARBA" id="ARBA00029922"/>
    </source>
</evidence>
<evidence type="ECO:0000259" key="14">
    <source>
        <dbReference type="PROSITE" id="PS51671"/>
    </source>
</evidence>
<evidence type="ECO:0000256" key="6">
    <source>
        <dbReference type="ARBA" id="ARBA00023002"/>
    </source>
</evidence>
<sequence length="465" mass="51872">MTMAAAVDVTDSIANKLADAQLSVDVPATETPAEAKVSTPRKTTLLFSVSDSPGVLERVLTALRGSSPNLSLTRIESRPSLSTDFDYDFFVDFDAANPGITAAAVKSIEPLVNQVRVVAERDPVPWFPRKIADLDSFAAKTLSYGEELAADHPGFTDPVYRARREEITRIARTYRHGQPIPRIEYTDSERATWRAVYNNLTQLYPTHACREHRYIFPLLEQNCGYGPDNIPQLEDISRFLRDCTGFTLRPVTGLLSARDFLNGLAFRVFHSTQYVRHHSVPLYTPEPDLCHELLGHVPLFADPDFADMSQEFGLASLGASDEMIELLATVYWFTVEFGLCKQNGEIRAYGAGLLSSFGELEHSVKAFDSHRPFDPAVAARTKYPITEYQPIYFVTDSFADAKERIRRFAAESSRPFSVRYNPLTQSVEILDGNERLARLAASIRADMNLLTVALERNSNNASASS</sequence>
<dbReference type="Gene3D" id="1.10.800.10">
    <property type="entry name" value="Aromatic amino acid hydroxylase"/>
    <property type="match status" value="1"/>
</dbReference>
<comment type="similarity">
    <text evidence="3">Belongs to the biopterin-dependent aromatic amino acid hydroxylase family.</text>
</comment>
<dbReference type="GO" id="GO:0004664">
    <property type="term" value="F:prephenate dehydratase activity"/>
    <property type="evidence" value="ECO:0007669"/>
    <property type="project" value="InterPro"/>
</dbReference>
<dbReference type="SUPFAM" id="SSF55021">
    <property type="entry name" value="ACT-like"/>
    <property type="match status" value="1"/>
</dbReference>
<dbReference type="eggNOG" id="KOG3820">
    <property type="taxonomic scope" value="Eukaryota"/>
</dbReference>
<reference evidence="15" key="1">
    <citation type="submission" date="2013-04" db="EMBL/GenBank/DDBJ databases">
        <title>The Genome Sequence of Fonticula alba ATCC 38817.</title>
        <authorList>
            <consortium name="The Broad Institute Genomics Platform"/>
            <person name="Russ C."/>
            <person name="Cuomo C."/>
            <person name="Burger G."/>
            <person name="Gray M.W."/>
            <person name="Holland P.W.H."/>
            <person name="King N."/>
            <person name="Lang F.B.F."/>
            <person name="Roger A.J."/>
            <person name="Ruiz-Trillo I."/>
            <person name="Brown M."/>
            <person name="Walker B."/>
            <person name="Young S."/>
            <person name="Zeng Q."/>
            <person name="Gargeya S."/>
            <person name="Fitzgerald M."/>
            <person name="Haas B."/>
            <person name="Abouelleil A."/>
            <person name="Allen A.W."/>
            <person name="Alvarado L."/>
            <person name="Arachchi H.M."/>
            <person name="Berlin A.M."/>
            <person name="Chapman S.B."/>
            <person name="Gainer-Dewar J."/>
            <person name="Goldberg J."/>
            <person name="Griggs A."/>
            <person name="Gujja S."/>
            <person name="Hansen M."/>
            <person name="Howarth C."/>
            <person name="Imamovic A."/>
            <person name="Ireland A."/>
            <person name="Larimer J."/>
            <person name="McCowan C."/>
            <person name="Murphy C."/>
            <person name="Pearson M."/>
            <person name="Poon T.W."/>
            <person name="Priest M."/>
            <person name="Roberts A."/>
            <person name="Saif S."/>
            <person name="Shea T."/>
            <person name="Sisk P."/>
            <person name="Sykes S."/>
            <person name="Wortman J."/>
            <person name="Nusbaum C."/>
            <person name="Birren B."/>
        </authorList>
    </citation>
    <scope>NUCLEOTIDE SEQUENCE [LARGE SCALE GENOMIC DNA]</scope>
    <source>
        <strain evidence="15">ATCC 38817</strain>
    </source>
</reference>
<dbReference type="InterPro" id="IPR001273">
    <property type="entry name" value="ArAA_hydroxylase"/>
</dbReference>
<comment type="cofactor">
    <cofactor evidence="1 12">
        <name>Fe(2+)</name>
        <dbReference type="ChEBI" id="CHEBI:29033"/>
    </cofactor>
</comment>
<dbReference type="CDD" id="cd03347">
    <property type="entry name" value="eu_PheOH"/>
    <property type="match status" value="1"/>
</dbReference>
<dbReference type="GO" id="GO:0005506">
    <property type="term" value="F:iron ion binding"/>
    <property type="evidence" value="ECO:0007669"/>
    <property type="project" value="InterPro"/>
</dbReference>
<dbReference type="InterPro" id="IPR036951">
    <property type="entry name" value="ArAA_hydroxylase_sf"/>
</dbReference>
<dbReference type="AlphaFoldDB" id="A0A058ZCQ1"/>
<evidence type="ECO:0000256" key="5">
    <source>
        <dbReference type="ARBA" id="ARBA00022723"/>
    </source>
</evidence>
<dbReference type="PANTHER" id="PTHR11473:SF24">
    <property type="entry name" value="PHENYLALANINE-4-HYDROXYLASE"/>
    <property type="match status" value="1"/>
</dbReference>
<protein>
    <recommendedName>
        <fullName evidence="4">phenylalanine 4-monooxygenase</fullName>
        <ecNumber evidence="4">1.14.16.1</ecNumber>
    </recommendedName>
    <alternativeName>
        <fullName evidence="10">Phe-4-monooxygenase</fullName>
    </alternativeName>
</protein>
<dbReference type="InterPro" id="IPR041912">
    <property type="entry name" value="Euk_PheOH_cat"/>
</dbReference>
<evidence type="ECO:0000313" key="16">
    <source>
        <dbReference type="Proteomes" id="UP000030693"/>
    </source>
</evidence>
<feature type="binding site" evidence="11">
    <location>
        <position position="296"/>
    </location>
    <ligand>
        <name>Fe cation</name>
        <dbReference type="ChEBI" id="CHEBI:24875"/>
    </ligand>
</feature>
<dbReference type="PRINTS" id="PR00372">
    <property type="entry name" value="FYWHYDRXLASE"/>
</dbReference>
<evidence type="ECO:0000256" key="2">
    <source>
        <dbReference type="ARBA" id="ARBA00005088"/>
    </source>
</evidence>
<evidence type="ECO:0000256" key="7">
    <source>
        <dbReference type="ARBA" id="ARBA00023004"/>
    </source>
</evidence>
<dbReference type="GeneID" id="20525863"/>
<dbReference type="EMBL" id="KB932202">
    <property type="protein sequence ID" value="KCV71716.1"/>
    <property type="molecule type" value="Genomic_DNA"/>
</dbReference>
<dbReference type="InterPro" id="IPR036329">
    <property type="entry name" value="Aro-AA_hydroxylase_C_sf"/>
</dbReference>
<dbReference type="GO" id="GO:0004505">
    <property type="term" value="F:phenylalanine 4-monooxygenase activity"/>
    <property type="evidence" value="ECO:0007669"/>
    <property type="project" value="UniProtKB-EC"/>
</dbReference>
<dbReference type="PROSITE" id="PS51671">
    <property type="entry name" value="ACT"/>
    <property type="match status" value="1"/>
</dbReference>
<dbReference type="GO" id="GO:0009094">
    <property type="term" value="P:L-phenylalanine biosynthetic process"/>
    <property type="evidence" value="ECO:0007669"/>
    <property type="project" value="InterPro"/>
</dbReference>
<keyword evidence="16" id="KW-1185">Reference proteome</keyword>